<gene>
    <name evidence="2" type="ORF">CT19425_60206</name>
</gene>
<proteinExistence type="predicted"/>
<protein>
    <recommendedName>
        <fullName evidence="4">Transmembrane protein</fullName>
    </recommendedName>
</protein>
<organism evidence="2 3">
    <name type="scientific">Cupriavidus taiwanensis</name>
    <dbReference type="NCBI Taxonomy" id="164546"/>
    <lineage>
        <taxon>Bacteria</taxon>
        <taxon>Pseudomonadati</taxon>
        <taxon>Pseudomonadota</taxon>
        <taxon>Betaproteobacteria</taxon>
        <taxon>Burkholderiales</taxon>
        <taxon>Burkholderiaceae</taxon>
        <taxon>Cupriavidus</taxon>
    </lineage>
</organism>
<feature type="transmembrane region" description="Helical" evidence="1">
    <location>
        <begin position="143"/>
        <end position="164"/>
    </location>
</feature>
<keyword evidence="1" id="KW-0472">Membrane</keyword>
<evidence type="ECO:0000256" key="1">
    <source>
        <dbReference type="SAM" id="Phobius"/>
    </source>
</evidence>
<evidence type="ECO:0000313" key="2">
    <source>
        <dbReference type="EMBL" id="SPK72088.1"/>
    </source>
</evidence>
<dbReference type="EMBL" id="LT991976">
    <property type="protein sequence ID" value="SPK72088.1"/>
    <property type="molecule type" value="Genomic_DNA"/>
</dbReference>
<reference evidence="2 3" key="1">
    <citation type="submission" date="2018-01" db="EMBL/GenBank/DDBJ databases">
        <authorList>
            <person name="Gaut B.S."/>
            <person name="Morton B.R."/>
            <person name="Clegg M.T."/>
            <person name="Duvall M.R."/>
        </authorList>
    </citation>
    <scope>NUCLEOTIDE SEQUENCE [LARGE SCALE GENOMIC DNA]</scope>
    <source>
        <strain evidence="2">Cupriavidus taiwanensis LMG 19425</strain>
    </source>
</reference>
<accession>A0A375IDE5</accession>
<keyword evidence="1" id="KW-0812">Transmembrane</keyword>
<dbReference type="AlphaFoldDB" id="A0A375IDE5"/>
<keyword evidence="1" id="KW-1133">Transmembrane helix</keyword>
<name>A0A375IDE5_9BURK</name>
<evidence type="ECO:0000313" key="3">
    <source>
        <dbReference type="Proteomes" id="UP000255505"/>
    </source>
</evidence>
<dbReference type="Proteomes" id="UP000255505">
    <property type="component" value="Chromosome I"/>
</dbReference>
<feature type="transmembrane region" description="Helical" evidence="1">
    <location>
        <begin position="69"/>
        <end position="89"/>
    </location>
</feature>
<sequence>MPKRCNAGSTVRPRRSLAMAADHDAGLAHRTDAWIAHAVTGALAGAAWIGAAGLAFAMLAAWLGAGTALSRWPAALALLLALPQLWLLLRVAIDRRLFGALAGRVPDQADLAGLDGALLELGWMPAARAARPLSERARGALRLVRASAALTVCQLLLALLSLVLR</sequence>
<feature type="transmembrane region" description="Helical" evidence="1">
    <location>
        <begin position="38"/>
        <end position="63"/>
    </location>
</feature>
<evidence type="ECO:0008006" key="4">
    <source>
        <dbReference type="Google" id="ProtNLM"/>
    </source>
</evidence>